<feature type="domain" description="Enoyl reductase (ER)" evidence="1">
    <location>
        <begin position="14"/>
        <end position="345"/>
    </location>
</feature>
<name>M7SLU5_EUTLA</name>
<dbReference type="Gene3D" id="3.90.180.10">
    <property type="entry name" value="Medium-chain alcohol dehydrogenases, catalytic domain"/>
    <property type="match status" value="1"/>
</dbReference>
<dbReference type="CDD" id="cd08276">
    <property type="entry name" value="MDR7"/>
    <property type="match status" value="1"/>
</dbReference>
<dbReference type="OrthoDB" id="3509362at2759"/>
<accession>M7SLU5</accession>
<dbReference type="SUPFAM" id="SSF50129">
    <property type="entry name" value="GroES-like"/>
    <property type="match status" value="1"/>
</dbReference>
<dbReference type="InterPro" id="IPR020843">
    <property type="entry name" value="ER"/>
</dbReference>
<dbReference type="PANTHER" id="PTHR45033:SF2">
    <property type="entry name" value="ZINC-TYPE ALCOHOL DEHYDROGENASE-LIKE PROTEIN C1773.06C"/>
    <property type="match status" value="1"/>
</dbReference>
<reference evidence="3" key="1">
    <citation type="journal article" date="2013" name="Genome Announc.">
        <title>Draft genome sequence of the grapevine dieback fungus Eutypa lata UCR-EL1.</title>
        <authorList>
            <person name="Blanco-Ulate B."/>
            <person name="Rolshausen P.E."/>
            <person name="Cantu D."/>
        </authorList>
    </citation>
    <scope>NUCLEOTIDE SEQUENCE [LARGE SCALE GENOMIC DNA]</scope>
    <source>
        <strain evidence="3">UCR-EL1</strain>
    </source>
</reference>
<dbReference type="SUPFAM" id="SSF51735">
    <property type="entry name" value="NAD(P)-binding Rossmann-fold domains"/>
    <property type="match status" value="1"/>
</dbReference>
<dbReference type="InterPro" id="IPR011032">
    <property type="entry name" value="GroES-like_sf"/>
</dbReference>
<evidence type="ECO:0000313" key="2">
    <source>
        <dbReference type="EMBL" id="EMR65137.1"/>
    </source>
</evidence>
<organism evidence="2 3">
    <name type="scientific">Eutypa lata (strain UCR-EL1)</name>
    <name type="common">Grapevine dieback disease fungus</name>
    <name type="synonym">Eutypa armeniacae</name>
    <dbReference type="NCBI Taxonomy" id="1287681"/>
    <lineage>
        <taxon>Eukaryota</taxon>
        <taxon>Fungi</taxon>
        <taxon>Dikarya</taxon>
        <taxon>Ascomycota</taxon>
        <taxon>Pezizomycotina</taxon>
        <taxon>Sordariomycetes</taxon>
        <taxon>Xylariomycetidae</taxon>
        <taxon>Xylariales</taxon>
        <taxon>Diatrypaceae</taxon>
        <taxon>Eutypa</taxon>
    </lineage>
</organism>
<evidence type="ECO:0000259" key="1">
    <source>
        <dbReference type="SMART" id="SM00829"/>
    </source>
</evidence>
<dbReference type="Proteomes" id="UP000012174">
    <property type="component" value="Unassembled WGS sequence"/>
</dbReference>
<dbReference type="Pfam" id="PF00107">
    <property type="entry name" value="ADH_zinc_N"/>
    <property type="match status" value="1"/>
</dbReference>
<dbReference type="PANTHER" id="PTHR45033">
    <property type="match status" value="1"/>
</dbReference>
<keyword evidence="3" id="KW-1185">Reference proteome</keyword>
<dbReference type="InterPro" id="IPR013154">
    <property type="entry name" value="ADH-like_N"/>
</dbReference>
<proteinExistence type="predicted"/>
<dbReference type="OMA" id="YMASGSH"/>
<dbReference type="InterPro" id="IPR013149">
    <property type="entry name" value="ADH-like_C"/>
</dbReference>
<dbReference type="Pfam" id="PF08240">
    <property type="entry name" value="ADH_N"/>
    <property type="match status" value="1"/>
</dbReference>
<dbReference type="EMBL" id="KB706933">
    <property type="protein sequence ID" value="EMR65137.1"/>
    <property type="molecule type" value="Genomic_DNA"/>
</dbReference>
<evidence type="ECO:0000313" key="3">
    <source>
        <dbReference type="Proteomes" id="UP000012174"/>
    </source>
</evidence>
<dbReference type="SMART" id="SM00829">
    <property type="entry name" value="PKS_ER"/>
    <property type="match status" value="1"/>
</dbReference>
<dbReference type="InterPro" id="IPR036291">
    <property type="entry name" value="NAD(P)-bd_dom_sf"/>
</dbReference>
<protein>
    <submittedName>
        <fullName evidence="2">Putative nad-p-binding protein</fullName>
    </submittedName>
</protein>
<dbReference type="eggNOG" id="KOG1198">
    <property type="taxonomic scope" value="Eukaryota"/>
</dbReference>
<dbReference type="HOGENOM" id="CLU_026673_3_4_1"/>
<dbReference type="KEGG" id="ela:UCREL1_7872"/>
<dbReference type="AlphaFoldDB" id="M7SLU5"/>
<sequence>MPDQTVYRFVTRNGVEGLQAFREPIPQPGPDDVVISVRSVSLNYRDIAIANSTYPLPVKEQVVPTSDVAGRVVEAGARAKALFAVGDAVLSVVNPKLLYGTLNETSYDGTLGGLVDGALCEYVVLPANALIKLPKTSGVSFAEWASLPAVVSTVWNSFYGNKPLVPGSTVLLQGTGGVSLAGLILARAAGATTIITSSSDEKLEYVKSKFGTDYTINYKTTPDWAAEVNRITGGHGADHIVEVGGLGTMQQSLSCIAHGGIISLIGFLTAPGDRPLDFLIPVISKSVVIRGIMAGSKQQLEEAVQFIASRKLPLPLDKTFGFSQDEVLEAFRYVEAGKHIGKVCIDVRSD</sequence>
<dbReference type="GO" id="GO:0016491">
    <property type="term" value="F:oxidoreductase activity"/>
    <property type="evidence" value="ECO:0007669"/>
    <property type="project" value="InterPro"/>
</dbReference>
<dbReference type="InterPro" id="IPR052711">
    <property type="entry name" value="Zinc_ADH-like"/>
</dbReference>
<gene>
    <name evidence="2" type="ORF">UCREL1_7872</name>
</gene>
<dbReference type="Gene3D" id="3.40.50.720">
    <property type="entry name" value="NAD(P)-binding Rossmann-like Domain"/>
    <property type="match status" value="1"/>
</dbReference>